<dbReference type="EMBL" id="JALNTZ010000002">
    <property type="protein sequence ID" value="KAJ3660259.1"/>
    <property type="molecule type" value="Genomic_DNA"/>
</dbReference>
<gene>
    <name evidence="1" type="ORF">Zmor_004715</name>
</gene>
<organism evidence="1 2">
    <name type="scientific">Zophobas morio</name>
    <dbReference type="NCBI Taxonomy" id="2755281"/>
    <lineage>
        <taxon>Eukaryota</taxon>
        <taxon>Metazoa</taxon>
        <taxon>Ecdysozoa</taxon>
        <taxon>Arthropoda</taxon>
        <taxon>Hexapoda</taxon>
        <taxon>Insecta</taxon>
        <taxon>Pterygota</taxon>
        <taxon>Neoptera</taxon>
        <taxon>Endopterygota</taxon>
        <taxon>Coleoptera</taxon>
        <taxon>Polyphaga</taxon>
        <taxon>Cucujiformia</taxon>
        <taxon>Tenebrionidae</taxon>
        <taxon>Zophobas</taxon>
    </lineage>
</organism>
<evidence type="ECO:0000313" key="2">
    <source>
        <dbReference type="Proteomes" id="UP001168821"/>
    </source>
</evidence>
<protein>
    <submittedName>
        <fullName evidence="1">Uncharacterized protein</fullName>
    </submittedName>
</protein>
<reference evidence="1" key="1">
    <citation type="journal article" date="2023" name="G3 (Bethesda)">
        <title>Whole genome assemblies of Zophobas morio and Tenebrio molitor.</title>
        <authorList>
            <person name="Kaur S."/>
            <person name="Stinson S.A."/>
            <person name="diCenzo G.C."/>
        </authorList>
    </citation>
    <scope>NUCLEOTIDE SEQUENCE</scope>
    <source>
        <strain evidence="1">QUZm001</strain>
    </source>
</reference>
<sequence length="216" mass="24560">MTSLDELKSLQIEVSLFRRNLKKDNITRRRDVQVLQCKSEKLQELRQKFIVAKNNFNSQVHVLDVLNKAKRIVSDIEVRLEEGELILSSRVARLGQTEAASDSAESSDSSDSVNSAGVNFKMTEKFDLKTAASLLPVMDGSERVTKQLIDGIEMYDSMLDDNGKKTFNYLHSKDAFIGKCENSVEIQLRDKLSFNRRYKKLFTNKKVSSVIICSVE</sequence>
<accession>A0AA38IS59</accession>
<dbReference type="Proteomes" id="UP001168821">
    <property type="component" value="Unassembled WGS sequence"/>
</dbReference>
<proteinExistence type="predicted"/>
<name>A0AA38IS59_9CUCU</name>
<dbReference type="AlphaFoldDB" id="A0AA38IS59"/>
<evidence type="ECO:0000313" key="1">
    <source>
        <dbReference type="EMBL" id="KAJ3660259.1"/>
    </source>
</evidence>
<keyword evidence="2" id="KW-1185">Reference proteome</keyword>
<comment type="caution">
    <text evidence="1">The sequence shown here is derived from an EMBL/GenBank/DDBJ whole genome shotgun (WGS) entry which is preliminary data.</text>
</comment>